<proteinExistence type="predicted"/>
<reference evidence="3" key="2">
    <citation type="submission" date="2020-05" db="EMBL/GenBank/DDBJ databases">
        <title>Complete genome sequence of Bradyrhizobium diazoefficiens XF10 isolated from soybean nodule.</title>
        <authorList>
            <person name="Noda R."/>
            <person name="Kakizaki K."/>
            <person name="Minamisawa K."/>
        </authorList>
    </citation>
    <scope>NUCLEOTIDE SEQUENCE</scope>
    <source>
        <strain evidence="3">XF10</strain>
    </source>
</reference>
<accession>A0A810CTV5</accession>
<dbReference type="EMBL" id="AP023099">
    <property type="protein sequence ID" value="BCE91885.1"/>
    <property type="molecule type" value="Genomic_DNA"/>
</dbReference>
<reference evidence="1" key="1">
    <citation type="submission" date="2020-05" db="EMBL/GenBank/DDBJ databases">
        <title>Complete genome sequence of Bradyrhizobium diazoefficiens XF1 isolated from soybean nodule.</title>
        <authorList>
            <person name="Noda R."/>
            <person name="Kakizaki K."/>
            <person name="Minamisawa K."/>
        </authorList>
    </citation>
    <scope>NUCLEOTIDE SEQUENCE</scope>
    <source>
        <strain evidence="1">XF1</strain>
    </source>
</reference>
<protein>
    <submittedName>
        <fullName evidence="3">Uncharacterized protein</fullName>
    </submittedName>
</protein>
<evidence type="ECO:0000313" key="1">
    <source>
        <dbReference type="EMBL" id="BCE22104.1"/>
    </source>
</evidence>
<dbReference type="EMBL" id="AP023091">
    <property type="protein sequence ID" value="BCE22104.1"/>
    <property type="molecule type" value="Genomic_DNA"/>
</dbReference>
<dbReference type="EMBL" id="AP023094">
    <property type="protein sequence ID" value="BCE48369.1"/>
    <property type="molecule type" value="Genomic_DNA"/>
</dbReference>
<organism evidence="3">
    <name type="scientific">Bradyrhizobium diazoefficiens</name>
    <dbReference type="NCBI Taxonomy" id="1355477"/>
    <lineage>
        <taxon>Bacteria</taxon>
        <taxon>Pseudomonadati</taxon>
        <taxon>Pseudomonadota</taxon>
        <taxon>Alphaproteobacteria</taxon>
        <taxon>Hyphomicrobiales</taxon>
        <taxon>Nitrobacteraceae</taxon>
        <taxon>Bradyrhizobium</taxon>
    </lineage>
</organism>
<evidence type="ECO:0000313" key="3">
    <source>
        <dbReference type="EMBL" id="BCE91885.1"/>
    </source>
</evidence>
<reference evidence="2" key="3">
    <citation type="submission" date="2020-05" db="EMBL/GenBank/DDBJ databases">
        <title>Complete genome sequence of Bradyrhizobium diazoefficiens XF4 isolated from soybean nodule.</title>
        <authorList>
            <person name="Noda R."/>
            <person name="Kakizaki K."/>
            <person name="Minamisawa K."/>
        </authorList>
    </citation>
    <scope>NUCLEOTIDE SEQUENCE</scope>
    <source>
        <strain evidence="2">XF4</strain>
    </source>
</reference>
<gene>
    <name evidence="3" type="ORF">XF10B_46830</name>
    <name evidence="1" type="ORF">XF1B_47850</name>
    <name evidence="2" type="ORF">XF4B_47180</name>
</gene>
<evidence type="ECO:0000313" key="2">
    <source>
        <dbReference type="EMBL" id="BCE48369.1"/>
    </source>
</evidence>
<name>A0A810CTV5_9BRAD</name>
<dbReference type="AlphaFoldDB" id="A0A810CTV5"/>
<sequence>MIPSVITDTSITFIARGRPWTLAADHTHFEKVKELLTSGSDDSDEIVRLADVRVAVEEHSGGAATLTEDGLYLDGEQLPQAWLYKACAEPDAAKVLAVTPGDRVRVEGDEDAPDGIYTVGEVDNTDVDKRVYVEPVDNDEDYFGFVANTSIVEIIRDAADAA</sequence>